<evidence type="ECO:0000259" key="3">
    <source>
        <dbReference type="PROSITE" id="PS50943"/>
    </source>
</evidence>
<dbReference type="Pfam" id="PF01381">
    <property type="entry name" value="HTH_3"/>
    <property type="match status" value="1"/>
</dbReference>
<accession>A0ABU0J121</accession>
<keyword evidence="5" id="KW-1185">Reference proteome</keyword>
<dbReference type="CDD" id="cd02209">
    <property type="entry name" value="cupin_XRE_C"/>
    <property type="match status" value="1"/>
</dbReference>
<comment type="caution">
    <text evidence="4">The sequence shown here is derived from an EMBL/GenBank/DDBJ whole genome shotgun (WGS) entry which is preliminary data.</text>
</comment>
<feature type="domain" description="HTH cro/C1-type" evidence="3">
    <location>
        <begin position="82"/>
        <end position="136"/>
    </location>
</feature>
<dbReference type="SUPFAM" id="SSF47413">
    <property type="entry name" value="lambda repressor-like DNA-binding domains"/>
    <property type="match status" value="1"/>
</dbReference>
<dbReference type="InterPro" id="IPR010982">
    <property type="entry name" value="Lambda_DNA-bd_dom_sf"/>
</dbReference>
<evidence type="ECO:0000313" key="5">
    <source>
        <dbReference type="Proteomes" id="UP001242480"/>
    </source>
</evidence>
<sequence length="263" mass="28800">MSKRAEAGSGPRAPEASGSELLRPVPRRAPIAANEAIPSETQFPDAFPTGNYPAAPAMPSQDPHALEGARDNILEVAIGREVRAFRNKLGITVSDLAAATGLSLGMLSKIENGVTSPSLTTLQSLSRALGVPVTAFFRRYEERRDAVFVKAGEGLAIERRGTRAKHQYHLLGHTGGHSGRVVVEPYMITLTEESDVFPLFQHSGLEFLYMLEGEVMYRHADKLYIMQPGDSLFFDADAPHGPEEMRKLPIRFLSIISYPRDDA</sequence>
<feature type="region of interest" description="Disordered" evidence="2">
    <location>
        <begin position="1"/>
        <end position="44"/>
    </location>
</feature>
<dbReference type="SMART" id="SM00530">
    <property type="entry name" value="HTH_XRE"/>
    <property type="match status" value="1"/>
</dbReference>
<evidence type="ECO:0000313" key="4">
    <source>
        <dbReference type="EMBL" id="MDQ0467964.1"/>
    </source>
</evidence>
<dbReference type="EMBL" id="JAUSVX010000001">
    <property type="protein sequence ID" value="MDQ0467964.1"/>
    <property type="molecule type" value="Genomic_DNA"/>
</dbReference>
<dbReference type="InterPro" id="IPR011051">
    <property type="entry name" value="RmlC_Cupin_sf"/>
</dbReference>
<keyword evidence="1" id="KW-0238">DNA-binding</keyword>
<dbReference type="Pfam" id="PF07883">
    <property type="entry name" value="Cupin_2"/>
    <property type="match status" value="1"/>
</dbReference>
<dbReference type="SUPFAM" id="SSF51182">
    <property type="entry name" value="RmlC-like cupins"/>
    <property type="match status" value="1"/>
</dbReference>
<name>A0ABU0J121_9HYPH</name>
<dbReference type="PROSITE" id="PS50943">
    <property type="entry name" value="HTH_CROC1"/>
    <property type="match status" value="1"/>
</dbReference>
<dbReference type="Gene3D" id="1.10.260.40">
    <property type="entry name" value="lambda repressor-like DNA-binding domains"/>
    <property type="match status" value="1"/>
</dbReference>
<protein>
    <submittedName>
        <fullName evidence="4">Transcriptional regulator with XRE-family HTH domain</fullName>
    </submittedName>
</protein>
<evidence type="ECO:0000256" key="2">
    <source>
        <dbReference type="SAM" id="MobiDB-lite"/>
    </source>
</evidence>
<dbReference type="CDD" id="cd00093">
    <property type="entry name" value="HTH_XRE"/>
    <property type="match status" value="1"/>
</dbReference>
<reference evidence="4 5" key="1">
    <citation type="submission" date="2023-07" db="EMBL/GenBank/DDBJ databases">
        <title>Genomic Encyclopedia of Type Strains, Phase IV (KMG-IV): sequencing the most valuable type-strain genomes for metagenomic binning, comparative biology and taxonomic classification.</title>
        <authorList>
            <person name="Goeker M."/>
        </authorList>
    </citation>
    <scope>NUCLEOTIDE SEQUENCE [LARGE SCALE GENOMIC DNA]</scope>
    <source>
        <strain evidence="4 5">DSM 19619</strain>
    </source>
</reference>
<dbReference type="InterPro" id="IPR050807">
    <property type="entry name" value="TransReg_Diox_bact_type"/>
</dbReference>
<organism evidence="4 5">
    <name type="scientific">Labrys wisconsinensis</name>
    <dbReference type="NCBI Taxonomy" id="425677"/>
    <lineage>
        <taxon>Bacteria</taxon>
        <taxon>Pseudomonadati</taxon>
        <taxon>Pseudomonadota</taxon>
        <taxon>Alphaproteobacteria</taxon>
        <taxon>Hyphomicrobiales</taxon>
        <taxon>Xanthobacteraceae</taxon>
        <taxon>Labrys</taxon>
    </lineage>
</organism>
<evidence type="ECO:0000256" key="1">
    <source>
        <dbReference type="ARBA" id="ARBA00023125"/>
    </source>
</evidence>
<dbReference type="InterPro" id="IPR013096">
    <property type="entry name" value="Cupin_2"/>
</dbReference>
<dbReference type="Gene3D" id="2.60.120.10">
    <property type="entry name" value="Jelly Rolls"/>
    <property type="match status" value="1"/>
</dbReference>
<dbReference type="PANTHER" id="PTHR46797:SF1">
    <property type="entry name" value="METHYLPHOSPHONATE SYNTHASE"/>
    <property type="match status" value="1"/>
</dbReference>
<dbReference type="InterPro" id="IPR001387">
    <property type="entry name" value="Cro/C1-type_HTH"/>
</dbReference>
<gene>
    <name evidence="4" type="ORF">QO011_000959</name>
</gene>
<dbReference type="PANTHER" id="PTHR46797">
    <property type="entry name" value="HTH-TYPE TRANSCRIPTIONAL REGULATOR"/>
    <property type="match status" value="1"/>
</dbReference>
<dbReference type="InterPro" id="IPR014710">
    <property type="entry name" value="RmlC-like_jellyroll"/>
</dbReference>
<proteinExistence type="predicted"/>
<dbReference type="Proteomes" id="UP001242480">
    <property type="component" value="Unassembled WGS sequence"/>
</dbReference>